<dbReference type="InterPro" id="IPR002052">
    <property type="entry name" value="DNA_methylase_N6_adenine_CS"/>
</dbReference>
<evidence type="ECO:0000256" key="4">
    <source>
        <dbReference type="ARBA" id="ARBA00022691"/>
    </source>
</evidence>
<proteinExistence type="predicted"/>
<evidence type="ECO:0000259" key="8">
    <source>
        <dbReference type="Pfam" id="PF07669"/>
    </source>
</evidence>
<keyword evidence="3" id="KW-0808">Transferase</keyword>
<evidence type="ECO:0000256" key="3">
    <source>
        <dbReference type="ARBA" id="ARBA00022679"/>
    </source>
</evidence>
<organism evidence="9">
    <name type="scientific">viral metagenome</name>
    <dbReference type="NCBI Taxonomy" id="1070528"/>
    <lineage>
        <taxon>unclassified sequences</taxon>
        <taxon>metagenomes</taxon>
        <taxon>organismal metagenomes</taxon>
    </lineage>
</organism>
<keyword evidence="2" id="KW-0489">Methyltransferase</keyword>
<dbReference type="AlphaFoldDB" id="A0A6C0EIF1"/>
<sequence>MNYSEVSKELTGILSKAVKKNNGIYFTPPSTIYKNLALLQPYFTDIKTVLEPSCGSGEYILALDKLYPNIDITGIEFNEVIYNSIKNLASKNIVIKHQDYLTYSADIGYDLIIGNPPYYVMKKEQVDTIYHPYFDGRPNIFILFIIKSIGLLNTNGILSFVLPKNFTNCLYYNKTREYISKKYQILTIEHCNDTYLETGQETIILIIKNQSNIDNSAFVKQINKYTIFGSKSNLEHLESLYKNYKTLDQMGFLVNIGTVVWNQCKDILTDNSDETRLIYSSDIKNNQVGLFEFPKFKKKQGTNELIPNPKKNYIKKKGIKGPLLIINRGYGVGEYQFNYSLLDIPTRFLIENHLMVIKFKNKLPKSILLNLYNKIIKSFKDPRSQAFTELYFGNNAINTTELNHIMPIYQDI</sequence>
<name>A0A6C0EIF1_9ZZZZ</name>
<accession>A0A6C0EIF1</accession>
<keyword evidence="4" id="KW-0949">S-adenosyl-L-methionine</keyword>
<dbReference type="PRINTS" id="PR00507">
    <property type="entry name" value="N12N6MTFRASE"/>
</dbReference>
<dbReference type="PROSITE" id="PS00092">
    <property type="entry name" value="N6_MTASE"/>
    <property type="match status" value="1"/>
</dbReference>
<dbReference type="GO" id="GO:0009007">
    <property type="term" value="F:site-specific DNA-methyltransferase (adenine-specific) activity"/>
    <property type="evidence" value="ECO:0007669"/>
    <property type="project" value="UniProtKB-EC"/>
</dbReference>
<keyword evidence="6" id="KW-0238">DNA-binding</keyword>
<dbReference type="GO" id="GO:0009307">
    <property type="term" value="P:DNA restriction-modification system"/>
    <property type="evidence" value="ECO:0007669"/>
    <property type="project" value="UniProtKB-KW"/>
</dbReference>
<protein>
    <recommendedName>
        <fullName evidence="1">site-specific DNA-methyltransferase (adenine-specific)</fullName>
        <ecNumber evidence="1">2.1.1.72</ecNumber>
    </recommendedName>
</protein>
<dbReference type="EMBL" id="MN738864">
    <property type="protein sequence ID" value="QHT28768.1"/>
    <property type="molecule type" value="Genomic_DNA"/>
</dbReference>
<feature type="domain" description="Type II methyltransferase M.TaqI-like" evidence="8">
    <location>
        <begin position="70"/>
        <end position="192"/>
    </location>
</feature>
<dbReference type="InterPro" id="IPR011639">
    <property type="entry name" value="MethylTrfase_TaqI-like_dom"/>
</dbReference>
<dbReference type="InterPro" id="IPR029063">
    <property type="entry name" value="SAM-dependent_MTases_sf"/>
</dbReference>
<dbReference type="PANTHER" id="PTHR33841">
    <property type="entry name" value="DNA METHYLTRANSFERASE YEEA-RELATED"/>
    <property type="match status" value="1"/>
</dbReference>
<dbReference type="PANTHER" id="PTHR33841:SF6">
    <property type="entry name" value="TYPE II METHYLTRANSFERASE M.HINDII"/>
    <property type="match status" value="1"/>
</dbReference>
<dbReference type="Gene3D" id="3.40.50.150">
    <property type="entry name" value="Vaccinia Virus protein VP39"/>
    <property type="match status" value="1"/>
</dbReference>
<dbReference type="GO" id="GO:0003677">
    <property type="term" value="F:DNA binding"/>
    <property type="evidence" value="ECO:0007669"/>
    <property type="project" value="UniProtKB-KW"/>
</dbReference>
<comment type="catalytic activity">
    <reaction evidence="7">
        <text>a 2'-deoxyadenosine in DNA + S-adenosyl-L-methionine = an N(6)-methyl-2'-deoxyadenosine in DNA + S-adenosyl-L-homocysteine + H(+)</text>
        <dbReference type="Rhea" id="RHEA:15197"/>
        <dbReference type="Rhea" id="RHEA-COMP:12418"/>
        <dbReference type="Rhea" id="RHEA-COMP:12419"/>
        <dbReference type="ChEBI" id="CHEBI:15378"/>
        <dbReference type="ChEBI" id="CHEBI:57856"/>
        <dbReference type="ChEBI" id="CHEBI:59789"/>
        <dbReference type="ChEBI" id="CHEBI:90615"/>
        <dbReference type="ChEBI" id="CHEBI:90616"/>
        <dbReference type="EC" id="2.1.1.72"/>
    </reaction>
</comment>
<reference evidence="9" key="1">
    <citation type="journal article" date="2020" name="Nature">
        <title>Giant virus diversity and host interactions through global metagenomics.</title>
        <authorList>
            <person name="Schulz F."/>
            <person name="Roux S."/>
            <person name="Paez-Espino D."/>
            <person name="Jungbluth S."/>
            <person name="Walsh D.A."/>
            <person name="Denef V.J."/>
            <person name="McMahon K.D."/>
            <person name="Konstantinidis K.T."/>
            <person name="Eloe-Fadrosh E.A."/>
            <person name="Kyrpides N.C."/>
            <person name="Woyke T."/>
        </authorList>
    </citation>
    <scope>NUCLEOTIDE SEQUENCE</scope>
    <source>
        <strain evidence="9">GVMAG-M-3300001351-8</strain>
    </source>
</reference>
<evidence type="ECO:0000256" key="7">
    <source>
        <dbReference type="ARBA" id="ARBA00047942"/>
    </source>
</evidence>
<evidence type="ECO:0000313" key="9">
    <source>
        <dbReference type="EMBL" id="QHT28768.1"/>
    </source>
</evidence>
<dbReference type="CDD" id="cd02440">
    <property type="entry name" value="AdoMet_MTases"/>
    <property type="match status" value="1"/>
</dbReference>
<evidence type="ECO:0000256" key="6">
    <source>
        <dbReference type="ARBA" id="ARBA00023125"/>
    </source>
</evidence>
<dbReference type="EC" id="2.1.1.72" evidence="1"/>
<dbReference type="Pfam" id="PF07669">
    <property type="entry name" value="Eco57I"/>
    <property type="match status" value="1"/>
</dbReference>
<keyword evidence="5" id="KW-0680">Restriction system</keyword>
<dbReference type="GO" id="GO:0032259">
    <property type="term" value="P:methylation"/>
    <property type="evidence" value="ECO:0007669"/>
    <property type="project" value="UniProtKB-KW"/>
</dbReference>
<evidence type="ECO:0000256" key="2">
    <source>
        <dbReference type="ARBA" id="ARBA00022603"/>
    </source>
</evidence>
<dbReference type="SUPFAM" id="SSF53335">
    <property type="entry name" value="S-adenosyl-L-methionine-dependent methyltransferases"/>
    <property type="match status" value="1"/>
</dbReference>
<dbReference type="InterPro" id="IPR050953">
    <property type="entry name" value="N4_N6_ade-DNA_methylase"/>
</dbReference>
<evidence type="ECO:0000256" key="1">
    <source>
        <dbReference type="ARBA" id="ARBA00011900"/>
    </source>
</evidence>
<evidence type="ECO:0000256" key="5">
    <source>
        <dbReference type="ARBA" id="ARBA00022747"/>
    </source>
</evidence>